<evidence type="ECO:0000313" key="2">
    <source>
        <dbReference type="Proteomes" id="UP001148629"/>
    </source>
</evidence>
<dbReference type="Proteomes" id="UP001148629">
    <property type="component" value="Unassembled WGS sequence"/>
</dbReference>
<name>A0ACC1RPH0_9HYPO</name>
<gene>
    <name evidence="1" type="ORF">NM208_g12735</name>
</gene>
<accession>A0ACC1RPH0</accession>
<reference evidence="1" key="1">
    <citation type="submission" date="2022-08" db="EMBL/GenBank/DDBJ databases">
        <title>Genome Sequence of Fusarium decemcellulare.</title>
        <authorList>
            <person name="Buettner E."/>
        </authorList>
    </citation>
    <scope>NUCLEOTIDE SEQUENCE</scope>
    <source>
        <strain evidence="1">Babe19</strain>
    </source>
</reference>
<evidence type="ECO:0000313" key="1">
    <source>
        <dbReference type="EMBL" id="KAJ3522727.1"/>
    </source>
</evidence>
<proteinExistence type="predicted"/>
<sequence>MIDRTQFPHNGSNSTTTCHLWPTHYPRGHDNPAPPPASSSADCSANSLDPVLAIISALALLCIASTVILLLYLALSTSLWHCLLFGTEASAASRPRPEKPHPRVGLLHPPVECSPESTAGDDTEDKKPAAEEKAEDAKKDEASKDATNEEVKDDKESEASKDDADEENENEEEETSEAGSQAQSDQEDAAEAESEEEESESESEDDAESAISDLTDLSDREMEIHVIHFDGTVSDSDSDSDSASEAGDDEEKDPWNAVVVAGLRVFHKGLGEGDDDSSIDLKVIRPIPFGKDNDHLNPENQGKSCNTKVLDVDDSAKDATLVGDAKDKIRFIKGDGRRTFTL</sequence>
<comment type="caution">
    <text evidence="1">The sequence shown here is derived from an EMBL/GenBank/DDBJ whole genome shotgun (WGS) entry which is preliminary data.</text>
</comment>
<dbReference type="EMBL" id="JANRMS010002388">
    <property type="protein sequence ID" value="KAJ3522727.1"/>
    <property type="molecule type" value="Genomic_DNA"/>
</dbReference>
<keyword evidence="2" id="KW-1185">Reference proteome</keyword>
<protein>
    <submittedName>
        <fullName evidence="1">Uncharacterized protein</fullName>
    </submittedName>
</protein>
<organism evidence="1 2">
    <name type="scientific">Fusarium decemcellulare</name>
    <dbReference type="NCBI Taxonomy" id="57161"/>
    <lineage>
        <taxon>Eukaryota</taxon>
        <taxon>Fungi</taxon>
        <taxon>Dikarya</taxon>
        <taxon>Ascomycota</taxon>
        <taxon>Pezizomycotina</taxon>
        <taxon>Sordariomycetes</taxon>
        <taxon>Hypocreomycetidae</taxon>
        <taxon>Hypocreales</taxon>
        <taxon>Nectriaceae</taxon>
        <taxon>Fusarium</taxon>
        <taxon>Fusarium decemcellulare species complex</taxon>
    </lineage>
</organism>